<protein>
    <submittedName>
        <fullName evidence="2">Uncharacterized protein</fullName>
    </submittedName>
</protein>
<sequence length="601" mass="65104">MEGTLLVPPDRGTIIGRAVWKPRYMVIGASKRDVQSPSYPGSQMSSSSRLNASRIASPRSPPSFSLEPLCMSIYKAKFAITSITECSVQLLAHRKQAPHLPTLVINISPNPATDKLRKRRSSRTAGLGTIKENHPNSLWFRAPSESHPTLHEWARFIQPMMQQHGHIMSPISPNSPSFVNPFAGMHSSGGPGSRSTLQHKSSANTYSSRERPLTFSSESPSLRSKRSDISSHASSANHAGFTVVTGQHYTVGPDNLPSPATTIGEYTGDFIEGWTTAQGRPSAVSSPIRGRDSLGSQPQVPVPATGNASSPPGPRETILDRAFQMRVIPGSTSDMPGEEKLSSLARFDALMKEAEQKRLKREAEEKAKARAQATAQDESEGLKSAWDLDESSDEEDEDEENATHGHDADEDDAVIGPKAQRALEFIADRHNNPGIRTGPPYSRSTISYHPDTLRALASSESRRPHTGYGKNRPVISQRTNSQPQMPGEAPNSPASTVRAADDYRNGEKRQSISSAKGLSFNDFTKRLSSTSSLLLVQTNVSGGSSQRSSEIEAQQPGPVPRGRTPGPPPPGPRRNDPEWDNSMRCGWRGSIGVFGGEGGFL</sequence>
<feature type="region of interest" description="Disordered" evidence="1">
    <location>
        <begin position="171"/>
        <end position="235"/>
    </location>
</feature>
<evidence type="ECO:0000256" key="1">
    <source>
        <dbReference type="SAM" id="MobiDB-lite"/>
    </source>
</evidence>
<reference evidence="2" key="1">
    <citation type="submission" date="2022-07" db="EMBL/GenBank/DDBJ databases">
        <title>Draft genome sequence of Zalerion maritima ATCC 34329, a (micro)plastics degrading marine fungus.</title>
        <authorList>
            <person name="Paco A."/>
            <person name="Goncalves M.F.M."/>
            <person name="Rocha-Santos T.A.P."/>
            <person name="Alves A."/>
        </authorList>
    </citation>
    <scope>NUCLEOTIDE SEQUENCE</scope>
    <source>
        <strain evidence="2">ATCC 34329</strain>
    </source>
</reference>
<dbReference type="AlphaFoldDB" id="A0AAD5RSC2"/>
<feature type="compositionally biased region" description="Polar residues" evidence="1">
    <location>
        <begin position="193"/>
        <end position="207"/>
    </location>
</feature>
<feature type="compositionally biased region" description="Low complexity" evidence="1">
    <location>
        <begin position="35"/>
        <end position="61"/>
    </location>
</feature>
<feature type="region of interest" description="Disordered" evidence="1">
    <location>
        <begin position="32"/>
        <end position="61"/>
    </location>
</feature>
<feature type="region of interest" description="Disordered" evidence="1">
    <location>
        <begin position="538"/>
        <end position="586"/>
    </location>
</feature>
<name>A0AAD5RSC2_9PEZI</name>
<feature type="region of interest" description="Disordered" evidence="1">
    <location>
        <begin position="358"/>
        <end position="521"/>
    </location>
</feature>
<evidence type="ECO:0000313" key="2">
    <source>
        <dbReference type="EMBL" id="KAJ2902202.1"/>
    </source>
</evidence>
<feature type="compositionally biased region" description="Basic and acidic residues" evidence="1">
    <location>
        <begin position="499"/>
        <end position="510"/>
    </location>
</feature>
<organism evidence="2 3">
    <name type="scientific">Zalerion maritima</name>
    <dbReference type="NCBI Taxonomy" id="339359"/>
    <lineage>
        <taxon>Eukaryota</taxon>
        <taxon>Fungi</taxon>
        <taxon>Dikarya</taxon>
        <taxon>Ascomycota</taxon>
        <taxon>Pezizomycotina</taxon>
        <taxon>Sordariomycetes</taxon>
        <taxon>Lulworthiomycetidae</taxon>
        <taxon>Lulworthiales</taxon>
        <taxon>Lulworthiaceae</taxon>
        <taxon>Zalerion</taxon>
    </lineage>
</organism>
<proteinExistence type="predicted"/>
<dbReference type="Proteomes" id="UP001201980">
    <property type="component" value="Unassembled WGS sequence"/>
</dbReference>
<feature type="compositionally biased region" description="Polar residues" evidence="1">
    <location>
        <begin position="474"/>
        <end position="484"/>
    </location>
</feature>
<keyword evidence="3" id="KW-1185">Reference proteome</keyword>
<feature type="compositionally biased region" description="Polar residues" evidence="1">
    <location>
        <begin position="538"/>
        <end position="552"/>
    </location>
</feature>
<gene>
    <name evidence="2" type="ORF">MKZ38_000936</name>
</gene>
<feature type="compositionally biased region" description="Acidic residues" evidence="1">
    <location>
        <begin position="387"/>
        <end position="400"/>
    </location>
</feature>
<comment type="caution">
    <text evidence="2">The sequence shown here is derived from an EMBL/GenBank/DDBJ whole genome shotgun (WGS) entry which is preliminary data.</text>
</comment>
<evidence type="ECO:0000313" key="3">
    <source>
        <dbReference type="Proteomes" id="UP001201980"/>
    </source>
</evidence>
<accession>A0AAD5RSC2</accession>
<feature type="compositionally biased region" description="Basic and acidic residues" evidence="1">
    <location>
        <begin position="358"/>
        <end position="368"/>
    </location>
</feature>
<feature type="region of interest" description="Disordered" evidence="1">
    <location>
        <begin position="277"/>
        <end position="316"/>
    </location>
</feature>
<dbReference type="EMBL" id="JAKWBI020000121">
    <property type="protein sequence ID" value="KAJ2902202.1"/>
    <property type="molecule type" value="Genomic_DNA"/>
</dbReference>